<keyword evidence="3" id="KW-1185">Reference proteome</keyword>
<feature type="region of interest" description="Disordered" evidence="1">
    <location>
        <begin position="101"/>
        <end position="250"/>
    </location>
</feature>
<sequence length="333" mass="37135">MPPRPKTSTLHCASPSSQIVHRWNVPTHLDCQRQGAASRRAMVTRAVSALNRILKKIRSTVTNVLRISSKEQSPVLDYESLMTLSNLSRAEAIKTIDHLSRRLGSSSSRASVAPSSPKPTKSLPAPPPPPSPASPRQKSRLSHSPDTASTKRRSKTSEMPRSPKKKRSVVKEHREAKEAKAEKEVKSAGSKETLKSTTSKETLRAATSKDTLKPATSKETLNAEVTSPPAWPTPEPRSHLRPQATPERMATAAQNRLSLMSFASDSTKLGEIPERKWRPRYYVSIDTSAEEYNVAPLYPLRPYRPEPREKSFWGGWFGRRREPSHLRNESTLS</sequence>
<evidence type="ECO:0000256" key="1">
    <source>
        <dbReference type="SAM" id="MobiDB-lite"/>
    </source>
</evidence>
<dbReference type="AlphaFoldDB" id="A0AA40AR71"/>
<dbReference type="EMBL" id="JAUKUA010000003">
    <property type="protein sequence ID" value="KAK0720491.1"/>
    <property type="molecule type" value="Genomic_DNA"/>
</dbReference>
<organism evidence="2 3">
    <name type="scientific">Lasiosphaeris hirsuta</name>
    <dbReference type="NCBI Taxonomy" id="260670"/>
    <lineage>
        <taxon>Eukaryota</taxon>
        <taxon>Fungi</taxon>
        <taxon>Dikarya</taxon>
        <taxon>Ascomycota</taxon>
        <taxon>Pezizomycotina</taxon>
        <taxon>Sordariomycetes</taxon>
        <taxon>Sordariomycetidae</taxon>
        <taxon>Sordariales</taxon>
        <taxon>Lasiosphaeriaceae</taxon>
        <taxon>Lasiosphaeris</taxon>
    </lineage>
</organism>
<feature type="compositionally biased region" description="Basic and acidic residues" evidence="1">
    <location>
        <begin position="169"/>
        <end position="186"/>
    </location>
</feature>
<accession>A0AA40AR71</accession>
<comment type="caution">
    <text evidence="2">The sequence shown here is derived from an EMBL/GenBank/DDBJ whole genome shotgun (WGS) entry which is preliminary data.</text>
</comment>
<gene>
    <name evidence="2" type="ORF">B0H67DRAFT_192203</name>
</gene>
<reference evidence="2" key="1">
    <citation type="submission" date="2023-06" db="EMBL/GenBank/DDBJ databases">
        <title>Genome-scale phylogeny and comparative genomics of the fungal order Sordariales.</title>
        <authorList>
            <consortium name="Lawrence Berkeley National Laboratory"/>
            <person name="Hensen N."/>
            <person name="Bonometti L."/>
            <person name="Westerberg I."/>
            <person name="Brannstrom I.O."/>
            <person name="Guillou S."/>
            <person name="Cros-Aarteil S."/>
            <person name="Calhoun S."/>
            <person name="Haridas S."/>
            <person name="Kuo A."/>
            <person name="Mondo S."/>
            <person name="Pangilinan J."/>
            <person name="Riley R."/>
            <person name="Labutti K."/>
            <person name="Andreopoulos B."/>
            <person name="Lipzen A."/>
            <person name="Chen C."/>
            <person name="Yanf M."/>
            <person name="Daum C."/>
            <person name="Ng V."/>
            <person name="Clum A."/>
            <person name="Steindorff A."/>
            <person name="Ohm R."/>
            <person name="Martin F."/>
            <person name="Silar P."/>
            <person name="Natvig D."/>
            <person name="Lalanne C."/>
            <person name="Gautier V."/>
            <person name="Ament-Velasquez S.L."/>
            <person name="Kruys A."/>
            <person name="Hutchinson M.I."/>
            <person name="Powell A.J."/>
            <person name="Barry K."/>
            <person name="Miller A.N."/>
            <person name="Grigoriev I.V."/>
            <person name="Debuchy R."/>
            <person name="Gladieux P."/>
            <person name="Thoren M.H."/>
            <person name="Johannesson H."/>
        </authorList>
    </citation>
    <scope>NUCLEOTIDE SEQUENCE</scope>
    <source>
        <strain evidence="2">SMH4607-1</strain>
    </source>
</reference>
<name>A0AA40AR71_9PEZI</name>
<evidence type="ECO:0000313" key="2">
    <source>
        <dbReference type="EMBL" id="KAK0720491.1"/>
    </source>
</evidence>
<feature type="compositionally biased region" description="Low complexity" evidence="1">
    <location>
        <begin position="102"/>
        <end position="123"/>
    </location>
</feature>
<feature type="compositionally biased region" description="Pro residues" evidence="1">
    <location>
        <begin position="124"/>
        <end position="133"/>
    </location>
</feature>
<feature type="compositionally biased region" description="Low complexity" evidence="1">
    <location>
        <begin position="187"/>
        <end position="200"/>
    </location>
</feature>
<protein>
    <submittedName>
        <fullName evidence="2">Uncharacterized protein</fullName>
    </submittedName>
</protein>
<proteinExistence type="predicted"/>
<dbReference type="Proteomes" id="UP001172102">
    <property type="component" value="Unassembled WGS sequence"/>
</dbReference>
<evidence type="ECO:0000313" key="3">
    <source>
        <dbReference type="Proteomes" id="UP001172102"/>
    </source>
</evidence>